<feature type="binding site" evidence="12">
    <location>
        <begin position="76"/>
        <end position="77"/>
    </location>
    <ligand>
        <name>pyridoxal 5'-phosphate</name>
        <dbReference type="ChEBI" id="CHEBI:597326"/>
    </ligand>
</feature>
<dbReference type="PANTHER" id="PTHR43247">
    <property type="entry name" value="PHOSPHOSERINE AMINOTRANSFERASE"/>
    <property type="match status" value="1"/>
</dbReference>
<gene>
    <name evidence="12 14" type="primary">serC</name>
    <name evidence="14" type="ordered locus">PSMK_19300</name>
</gene>
<dbReference type="InterPro" id="IPR022278">
    <property type="entry name" value="Pser_aminoTfrase"/>
</dbReference>
<dbReference type="InterPro" id="IPR000192">
    <property type="entry name" value="Aminotrans_V_dom"/>
</dbReference>
<feature type="binding site" evidence="12">
    <location>
        <position position="42"/>
    </location>
    <ligand>
        <name>L-glutamate</name>
        <dbReference type="ChEBI" id="CHEBI:29985"/>
    </ligand>
</feature>
<dbReference type="EC" id="2.6.1.52" evidence="12"/>
<dbReference type="InterPro" id="IPR015424">
    <property type="entry name" value="PyrdxlP-dep_Trfase"/>
</dbReference>
<feature type="domain" description="Aminotransferase class V" evidence="13">
    <location>
        <begin position="6"/>
        <end position="348"/>
    </location>
</feature>
<feature type="modified residue" description="N6-(pyridoxal phosphate)lysine" evidence="12">
    <location>
        <position position="195"/>
    </location>
</feature>
<dbReference type="PANTHER" id="PTHR43247:SF1">
    <property type="entry name" value="PHOSPHOSERINE AMINOTRANSFERASE"/>
    <property type="match status" value="1"/>
</dbReference>
<dbReference type="InterPro" id="IPR020578">
    <property type="entry name" value="Aminotrans_V_PyrdxlP_BS"/>
</dbReference>
<dbReference type="GO" id="GO:0005737">
    <property type="term" value="C:cytoplasm"/>
    <property type="evidence" value="ECO:0007669"/>
    <property type="project" value="UniProtKB-SubCell"/>
</dbReference>
<dbReference type="Proteomes" id="UP000007881">
    <property type="component" value="Chromosome"/>
</dbReference>
<dbReference type="UniPathway" id="UPA00135">
    <property type="reaction ID" value="UER00197"/>
</dbReference>
<evidence type="ECO:0000256" key="10">
    <source>
        <dbReference type="ARBA" id="ARBA00047630"/>
    </source>
</evidence>
<name>I0IFQ1_PHYMF</name>
<dbReference type="SUPFAM" id="SSF53383">
    <property type="entry name" value="PLP-dependent transferases"/>
    <property type="match status" value="1"/>
</dbReference>
<keyword evidence="9 12" id="KW-0718">Serine biosynthesis</keyword>
<dbReference type="InterPro" id="IPR015422">
    <property type="entry name" value="PyrdxlP-dep_Trfase_small"/>
</dbReference>
<keyword evidence="12" id="KW-0963">Cytoplasm</keyword>
<evidence type="ECO:0000256" key="4">
    <source>
        <dbReference type="ARBA" id="ARBA00022576"/>
    </source>
</evidence>
<evidence type="ECO:0000313" key="15">
    <source>
        <dbReference type="Proteomes" id="UP000007881"/>
    </source>
</evidence>
<keyword evidence="15" id="KW-1185">Reference proteome</keyword>
<evidence type="ECO:0000256" key="8">
    <source>
        <dbReference type="ARBA" id="ARBA00023096"/>
    </source>
</evidence>
<comment type="similarity">
    <text evidence="3 12">Belongs to the class-V pyridoxal-phosphate-dependent aminotransferase family. SerC subfamily.</text>
</comment>
<dbReference type="HOGENOM" id="CLU_034866_0_2_0"/>
<comment type="catalytic activity">
    <reaction evidence="11 12">
        <text>O-phospho-L-serine + 2-oxoglutarate = 3-phosphooxypyruvate + L-glutamate</text>
        <dbReference type="Rhea" id="RHEA:14329"/>
        <dbReference type="ChEBI" id="CHEBI:16810"/>
        <dbReference type="ChEBI" id="CHEBI:18110"/>
        <dbReference type="ChEBI" id="CHEBI:29985"/>
        <dbReference type="ChEBI" id="CHEBI:57524"/>
        <dbReference type="EC" id="2.6.1.52"/>
    </reaction>
</comment>
<keyword evidence="6 12" id="KW-0808">Transferase</keyword>
<evidence type="ECO:0000256" key="1">
    <source>
        <dbReference type="ARBA" id="ARBA00004915"/>
    </source>
</evidence>
<comment type="subunit">
    <text evidence="12">Homodimer.</text>
</comment>
<comment type="subcellular location">
    <subcellularLocation>
        <location evidence="12">Cytoplasm</location>
    </subcellularLocation>
</comment>
<reference evidence="14 15" key="1">
    <citation type="submission" date="2012-02" db="EMBL/GenBank/DDBJ databases">
        <title>Complete genome sequence of Phycisphaera mikurensis NBRC 102666.</title>
        <authorList>
            <person name="Ankai A."/>
            <person name="Hosoyama A."/>
            <person name="Terui Y."/>
            <person name="Sekine M."/>
            <person name="Fukai R."/>
            <person name="Kato Y."/>
            <person name="Nakamura S."/>
            <person name="Yamada-Narita S."/>
            <person name="Kawakoshi A."/>
            <person name="Fukunaga Y."/>
            <person name="Yamazaki S."/>
            <person name="Fujita N."/>
        </authorList>
    </citation>
    <scope>NUCLEOTIDE SEQUENCE [LARGE SCALE GENOMIC DNA]</scope>
    <source>
        <strain evidence="15">NBRC 102666 / KCTC 22515 / FYK2301M01</strain>
    </source>
</reference>
<comment type="function">
    <text evidence="12">Catalyzes the reversible conversion of 3-phosphohydroxypyruvate to phosphoserine and of 3-hydroxy-2-oxo-4-phosphonooxybutanoate to phosphohydroxythreonine.</text>
</comment>
<organism evidence="14 15">
    <name type="scientific">Phycisphaera mikurensis (strain NBRC 102666 / KCTC 22515 / FYK2301M01)</name>
    <dbReference type="NCBI Taxonomy" id="1142394"/>
    <lineage>
        <taxon>Bacteria</taxon>
        <taxon>Pseudomonadati</taxon>
        <taxon>Planctomycetota</taxon>
        <taxon>Phycisphaerae</taxon>
        <taxon>Phycisphaerales</taxon>
        <taxon>Phycisphaeraceae</taxon>
        <taxon>Phycisphaera</taxon>
    </lineage>
</organism>
<evidence type="ECO:0000256" key="3">
    <source>
        <dbReference type="ARBA" id="ARBA00006904"/>
    </source>
</evidence>
<dbReference type="GO" id="GO:0006564">
    <property type="term" value="P:L-serine biosynthetic process"/>
    <property type="evidence" value="ECO:0007669"/>
    <property type="project" value="UniProtKB-UniRule"/>
</dbReference>
<comment type="caution">
    <text evidence="12">Lacks conserved residue(s) required for the propagation of feature annotation.</text>
</comment>
<evidence type="ECO:0000256" key="12">
    <source>
        <dbReference type="HAMAP-Rule" id="MF_00160"/>
    </source>
</evidence>
<dbReference type="Gene3D" id="3.90.1150.10">
    <property type="entry name" value="Aspartate Aminotransferase, domain 1"/>
    <property type="match status" value="1"/>
</dbReference>
<dbReference type="FunFam" id="3.40.640.10:FF:000010">
    <property type="entry name" value="Phosphoserine aminotransferase"/>
    <property type="match status" value="1"/>
</dbReference>
<dbReference type="KEGG" id="phm:PSMK_19300"/>
<dbReference type="OrthoDB" id="9809412at2"/>
<evidence type="ECO:0000256" key="2">
    <source>
        <dbReference type="ARBA" id="ARBA00005099"/>
    </source>
</evidence>
<sequence>MRRLHNFSAGPCTLPLEVLETAQRELVDYHGAGMSLLEMSHRTPPVEGVRDAAEAALRRLLGLGEHHHVAFVAGGATFQFAMLAMNFLTNGRLGDYTHSGAWAKKAIADGRKIGRVNVVWDGTPDDYMTLPDPASVSSSAGSQFLHLTSNETIGGVQWKSFPACEAPLVADMSSDFLSRPVPLERFGLIYAGAQKNIGPAGVTVVILTDDMLAACDGDLPGYLNYGGHVQNRSMLNTPPVFQIYMVKLVLEWLEARGGLAWAEQAAAERSGILYGVLGGSDGFYRCPVDERYRSTMNVVFRLPSEELEKRFVAEAEAAGLSGLKGHRSVGGIRASIYNAMPVAGVEALAGFMSDFRDRNG</sequence>
<dbReference type="EMBL" id="AP012338">
    <property type="protein sequence ID" value="BAM04089.1"/>
    <property type="molecule type" value="Genomic_DNA"/>
</dbReference>
<keyword evidence="7 12" id="KW-0663">Pyridoxal phosphate</keyword>
<feature type="binding site" evidence="12">
    <location>
        <position position="102"/>
    </location>
    <ligand>
        <name>pyridoxal 5'-phosphate</name>
        <dbReference type="ChEBI" id="CHEBI:597326"/>
    </ligand>
</feature>
<keyword evidence="5 12" id="KW-0028">Amino-acid biosynthesis</keyword>
<accession>I0IFQ1</accession>
<evidence type="ECO:0000256" key="5">
    <source>
        <dbReference type="ARBA" id="ARBA00022605"/>
    </source>
</evidence>
<comment type="pathway">
    <text evidence="2 12">Amino-acid biosynthesis; L-serine biosynthesis; L-serine from 3-phospho-D-glycerate: step 2/3.</text>
</comment>
<comment type="catalytic activity">
    <reaction evidence="10 12">
        <text>4-(phosphooxy)-L-threonine + 2-oxoglutarate = (R)-3-hydroxy-2-oxo-4-phosphooxybutanoate + L-glutamate</text>
        <dbReference type="Rhea" id="RHEA:16573"/>
        <dbReference type="ChEBI" id="CHEBI:16810"/>
        <dbReference type="ChEBI" id="CHEBI:29985"/>
        <dbReference type="ChEBI" id="CHEBI:58452"/>
        <dbReference type="ChEBI" id="CHEBI:58538"/>
        <dbReference type="EC" id="2.6.1.52"/>
    </reaction>
</comment>
<dbReference type="InterPro" id="IPR015421">
    <property type="entry name" value="PyrdxlP-dep_Trfase_major"/>
</dbReference>
<evidence type="ECO:0000256" key="6">
    <source>
        <dbReference type="ARBA" id="ARBA00022679"/>
    </source>
</evidence>
<protein>
    <recommendedName>
        <fullName evidence="12">Phosphoserine aminotransferase</fullName>
        <ecNumber evidence="12">2.6.1.52</ecNumber>
    </recommendedName>
    <alternativeName>
        <fullName evidence="12">Phosphohydroxythreonine aminotransferase</fullName>
        <shortName evidence="12">PSAT</shortName>
    </alternativeName>
</protein>
<comment type="pathway">
    <text evidence="1 12">Cofactor biosynthesis; pyridoxine 5'-phosphate biosynthesis; pyridoxine 5'-phosphate from D-erythrose 4-phosphate: step 3/5.</text>
</comment>
<dbReference type="PATRIC" id="fig|1142394.8.peg.1989"/>
<dbReference type="NCBIfam" id="NF003764">
    <property type="entry name" value="PRK05355.1"/>
    <property type="match status" value="1"/>
</dbReference>
<feature type="binding site" evidence="12">
    <location>
        <position position="171"/>
    </location>
    <ligand>
        <name>pyridoxal 5'-phosphate</name>
        <dbReference type="ChEBI" id="CHEBI:597326"/>
    </ligand>
</feature>
<proteinExistence type="inferred from homology"/>
<keyword evidence="4 12" id="KW-0032">Aminotransferase</keyword>
<evidence type="ECO:0000256" key="7">
    <source>
        <dbReference type="ARBA" id="ARBA00022898"/>
    </source>
</evidence>
<dbReference type="GO" id="GO:0008615">
    <property type="term" value="P:pyridoxine biosynthetic process"/>
    <property type="evidence" value="ECO:0007669"/>
    <property type="project" value="UniProtKB-UniRule"/>
</dbReference>
<dbReference type="HAMAP" id="MF_00160">
    <property type="entry name" value="SerC_aminotrans_5"/>
    <property type="match status" value="1"/>
</dbReference>
<dbReference type="PIRSF" id="PIRSF000525">
    <property type="entry name" value="SerC"/>
    <property type="match status" value="1"/>
</dbReference>
<evidence type="ECO:0000256" key="9">
    <source>
        <dbReference type="ARBA" id="ARBA00023299"/>
    </source>
</evidence>
<dbReference type="eggNOG" id="COG1932">
    <property type="taxonomic scope" value="Bacteria"/>
</dbReference>
<feature type="binding site" evidence="12">
    <location>
        <position position="152"/>
    </location>
    <ligand>
        <name>pyridoxal 5'-phosphate</name>
        <dbReference type="ChEBI" id="CHEBI:597326"/>
    </ligand>
</feature>
<comment type="cofactor">
    <cofactor evidence="12">
        <name>pyridoxal 5'-phosphate</name>
        <dbReference type="ChEBI" id="CHEBI:597326"/>
    </cofactor>
    <text evidence="12">Binds 1 pyridoxal phosphate per subunit.</text>
</comment>
<evidence type="ECO:0000313" key="14">
    <source>
        <dbReference type="EMBL" id="BAM04089.1"/>
    </source>
</evidence>
<dbReference type="Gene3D" id="3.40.640.10">
    <property type="entry name" value="Type I PLP-dependent aspartate aminotransferase-like (Major domain)"/>
    <property type="match status" value="1"/>
</dbReference>
<evidence type="ECO:0000256" key="11">
    <source>
        <dbReference type="ARBA" id="ARBA00049007"/>
    </source>
</evidence>
<feature type="binding site" evidence="12">
    <location>
        <position position="194"/>
    </location>
    <ligand>
        <name>pyridoxal 5'-phosphate</name>
        <dbReference type="ChEBI" id="CHEBI:597326"/>
    </ligand>
</feature>
<dbReference type="Pfam" id="PF00266">
    <property type="entry name" value="Aminotran_5"/>
    <property type="match status" value="1"/>
</dbReference>
<evidence type="ECO:0000259" key="13">
    <source>
        <dbReference type="Pfam" id="PF00266"/>
    </source>
</evidence>
<keyword evidence="8 12" id="KW-0664">Pyridoxine biosynthesis</keyword>
<dbReference type="PROSITE" id="PS00595">
    <property type="entry name" value="AA_TRANSFER_CLASS_5"/>
    <property type="match status" value="1"/>
</dbReference>
<feature type="binding site" evidence="12">
    <location>
        <begin position="236"/>
        <end position="237"/>
    </location>
    <ligand>
        <name>pyridoxal 5'-phosphate</name>
        <dbReference type="ChEBI" id="CHEBI:597326"/>
    </ligand>
</feature>
<dbReference type="GO" id="GO:0004648">
    <property type="term" value="F:O-phospho-L-serine:2-oxoglutarate aminotransferase activity"/>
    <property type="evidence" value="ECO:0007669"/>
    <property type="project" value="UniProtKB-UniRule"/>
</dbReference>
<dbReference type="GO" id="GO:0030170">
    <property type="term" value="F:pyridoxal phosphate binding"/>
    <property type="evidence" value="ECO:0007669"/>
    <property type="project" value="UniProtKB-UniRule"/>
</dbReference>
<dbReference type="FunFam" id="3.90.1150.10:FF:000006">
    <property type="entry name" value="Phosphoserine aminotransferase"/>
    <property type="match status" value="1"/>
</dbReference>
<dbReference type="AlphaFoldDB" id="I0IFQ1"/>
<dbReference type="RefSeq" id="WP_014437307.1">
    <property type="nucleotide sequence ID" value="NC_017080.1"/>
</dbReference>
<dbReference type="STRING" id="1142394.PSMK_19300"/>
<dbReference type="UniPathway" id="UPA00244">
    <property type="reaction ID" value="UER00311"/>
</dbReference>